<evidence type="ECO:0000313" key="2">
    <source>
        <dbReference type="Proteomes" id="UP000461670"/>
    </source>
</evidence>
<proteinExistence type="predicted"/>
<evidence type="ECO:0008006" key="3">
    <source>
        <dbReference type="Google" id="ProtNLM"/>
    </source>
</evidence>
<comment type="caution">
    <text evidence="1">The sequence shown here is derived from an EMBL/GenBank/DDBJ whole genome shotgun (WGS) entry which is preliminary data.</text>
</comment>
<gene>
    <name evidence="1" type="ORF">GAK30_03690</name>
</gene>
<protein>
    <recommendedName>
        <fullName evidence="3">Metallothionein</fullName>
    </recommendedName>
</protein>
<accession>A0A7V8JNK8</accession>
<dbReference type="Proteomes" id="UP000461670">
    <property type="component" value="Unassembled WGS sequence"/>
</dbReference>
<name>A0A7V8JNK8_9BURK</name>
<sequence>MTRCHTCGNDYDKTFSVQREGQSYDFDSFECAIHALAPNCPVCNVRIVGHGVEADGRIFCCNHCATQQGVEELRDRA</sequence>
<dbReference type="AlphaFoldDB" id="A0A7V8JNK8"/>
<evidence type="ECO:0000313" key="1">
    <source>
        <dbReference type="EMBL" id="KAF1018407.1"/>
    </source>
</evidence>
<organism evidence="1 2">
    <name type="scientific">Paracidovorax wautersii</name>
    <dbReference type="NCBI Taxonomy" id="1177982"/>
    <lineage>
        <taxon>Bacteria</taxon>
        <taxon>Pseudomonadati</taxon>
        <taxon>Pseudomonadota</taxon>
        <taxon>Betaproteobacteria</taxon>
        <taxon>Burkholderiales</taxon>
        <taxon>Comamonadaceae</taxon>
        <taxon>Paracidovorax</taxon>
    </lineage>
</organism>
<dbReference type="EMBL" id="WNDQ01000087">
    <property type="protein sequence ID" value="KAF1018407.1"/>
    <property type="molecule type" value="Genomic_DNA"/>
</dbReference>
<reference evidence="2" key="1">
    <citation type="journal article" date="2020" name="MBio">
        <title>Horizontal gene transfer to a defensive symbiont with a reduced genome amongst a multipartite beetle microbiome.</title>
        <authorList>
            <person name="Waterworth S.C."/>
            <person name="Florez L.V."/>
            <person name="Rees E.R."/>
            <person name="Hertweck C."/>
            <person name="Kaltenpoth M."/>
            <person name="Kwan J.C."/>
        </authorList>
    </citation>
    <scope>NUCLEOTIDE SEQUENCE [LARGE SCALE GENOMIC DNA]</scope>
</reference>